<protein>
    <submittedName>
        <fullName evidence="7">PurR-regulated permease PerM</fullName>
    </submittedName>
</protein>
<feature type="transmembrane region" description="Helical" evidence="6">
    <location>
        <begin position="159"/>
        <end position="176"/>
    </location>
</feature>
<dbReference type="RefSeq" id="WP_354444593.1">
    <property type="nucleotide sequence ID" value="NZ_JBEPSH010000005.1"/>
</dbReference>
<keyword evidence="3 6" id="KW-0812">Transmembrane</keyword>
<feature type="transmembrane region" description="Helical" evidence="6">
    <location>
        <begin position="60"/>
        <end position="79"/>
    </location>
</feature>
<feature type="transmembrane region" description="Helical" evidence="6">
    <location>
        <begin position="309"/>
        <end position="342"/>
    </location>
</feature>
<dbReference type="Pfam" id="PF01594">
    <property type="entry name" value="AI-2E_transport"/>
    <property type="match status" value="1"/>
</dbReference>
<keyword evidence="5 6" id="KW-0472">Membrane</keyword>
<feature type="transmembrane region" description="Helical" evidence="6">
    <location>
        <begin position="9"/>
        <end position="26"/>
    </location>
</feature>
<keyword evidence="8" id="KW-1185">Reference proteome</keyword>
<sequence length="356" mass="38945">MNTPSLQRIVFLLLLALITIAFGWLLKPFFGAVFWAMTLALMFDPIYQRIRTRLRGRSNLAALATLLLCLVIVILPMALVTSTLITEVTGVTQRIKAGDINFRAYFQQVLTALPHWLLDWLDRLGLSNLQGVLDRLSAGLAQGGQMLATNALAIGQNTFDFLVSFVIMMYLLFFLLRDGRDLARMVRDSIPLEREHTRYLLSKFATVVRATVKGNVLVALAQGALGGLAFWALGIHAAVFWGVVMALLSLLPAIGAALVWAPVAIYLLSTGSVLSGVGLVLWGVLAIGLSDNVLRPLLVGKDTKMPDYLVLVSTIGGMSLFGINGFVIGPTIAAMFIAFWALFNHKEDDLKLESER</sequence>
<dbReference type="PANTHER" id="PTHR21716:SF4">
    <property type="entry name" value="TRANSMEMBRANE PROTEIN 245"/>
    <property type="match status" value="1"/>
</dbReference>
<feature type="transmembrane region" description="Helical" evidence="6">
    <location>
        <begin position="216"/>
        <end position="233"/>
    </location>
</feature>
<proteinExistence type="inferred from homology"/>
<keyword evidence="4 6" id="KW-1133">Transmembrane helix</keyword>
<evidence type="ECO:0000256" key="3">
    <source>
        <dbReference type="ARBA" id="ARBA00022692"/>
    </source>
</evidence>
<dbReference type="Proteomes" id="UP001549320">
    <property type="component" value="Unassembled WGS sequence"/>
</dbReference>
<dbReference type="PANTHER" id="PTHR21716">
    <property type="entry name" value="TRANSMEMBRANE PROTEIN"/>
    <property type="match status" value="1"/>
</dbReference>
<organism evidence="7 8">
    <name type="scientific">Ottowia thiooxydans</name>
    <dbReference type="NCBI Taxonomy" id="219182"/>
    <lineage>
        <taxon>Bacteria</taxon>
        <taxon>Pseudomonadati</taxon>
        <taxon>Pseudomonadota</taxon>
        <taxon>Betaproteobacteria</taxon>
        <taxon>Burkholderiales</taxon>
        <taxon>Comamonadaceae</taxon>
        <taxon>Ottowia</taxon>
    </lineage>
</organism>
<evidence type="ECO:0000313" key="7">
    <source>
        <dbReference type="EMBL" id="MET4577867.1"/>
    </source>
</evidence>
<comment type="caution">
    <text evidence="7">The sequence shown here is derived from an EMBL/GenBank/DDBJ whole genome shotgun (WGS) entry which is preliminary data.</text>
</comment>
<name>A0ABV2QA97_9BURK</name>
<evidence type="ECO:0000256" key="4">
    <source>
        <dbReference type="ARBA" id="ARBA00022989"/>
    </source>
</evidence>
<gene>
    <name evidence="7" type="ORF">ABIE13_002978</name>
</gene>
<dbReference type="InterPro" id="IPR002549">
    <property type="entry name" value="AI-2E-like"/>
</dbReference>
<feature type="transmembrane region" description="Helical" evidence="6">
    <location>
        <begin position="239"/>
        <end position="260"/>
    </location>
</feature>
<evidence type="ECO:0000256" key="6">
    <source>
        <dbReference type="SAM" id="Phobius"/>
    </source>
</evidence>
<feature type="transmembrane region" description="Helical" evidence="6">
    <location>
        <begin position="32"/>
        <end position="48"/>
    </location>
</feature>
<feature type="transmembrane region" description="Helical" evidence="6">
    <location>
        <begin position="267"/>
        <end position="289"/>
    </location>
</feature>
<evidence type="ECO:0000313" key="8">
    <source>
        <dbReference type="Proteomes" id="UP001549320"/>
    </source>
</evidence>
<evidence type="ECO:0000256" key="5">
    <source>
        <dbReference type="ARBA" id="ARBA00023136"/>
    </source>
</evidence>
<evidence type="ECO:0000256" key="1">
    <source>
        <dbReference type="ARBA" id="ARBA00004141"/>
    </source>
</evidence>
<comment type="subcellular location">
    <subcellularLocation>
        <location evidence="1">Membrane</location>
        <topology evidence="1">Multi-pass membrane protein</topology>
    </subcellularLocation>
</comment>
<comment type="similarity">
    <text evidence="2">Belongs to the autoinducer-2 exporter (AI-2E) (TC 2.A.86) family.</text>
</comment>
<evidence type="ECO:0000256" key="2">
    <source>
        <dbReference type="ARBA" id="ARBA00009773"/>
    </source>
</evidence>
<reference evidence="7 8" key="1">
    <citation type="submission" date="2024-06" db="EMBL/GenBank/DDBJ databases">
        <title>Sorghum-associated microbial communities from plants grown in Nebraska, USA.</title>
        <authorList>
            <person name="Schachtman D."/>
        </authorList>
    </citation>
    <scope>NUCLEOTIDE SEQUENCE [LARGE SCALE GENOMIC DNA]</scope>
    <source>
        <strain evidence="7 8">2709</strain>
    </source>
</reference>
<dbReference type="EMBL" id="JBEPSH010000005">
    <property type="protein sequence ID" value="MET4577867.1"/>
    <property type="molecule type" value="Genomic_DNA"/>
</dbReference>
<accession>A0ABV2QA97</accession>